<dbReference type="InterPro" id="IPR029052">
    <property type="entry name" value="Metallo-depent_PP-like"/>
</dbReference>
<dbReference type="InterPro" id="IPR038607">
    <property type="entry name" value="PhoD-like_sf"/>
</dbReference>
<accession>A0A1I2AVF1</accession>
<protein>
    <submittedName>
        <fullName evidence="3">Alkaline phosphatase D</fullName>
    </submittedName>
</protein>
<dbReference type="Pfam" id="PF09423">
    <property type="entry name" value="PhoD"/>
    <property type="match status" value="1"/>
</dbReference>
<gene>
    <name evidence="3" type="ORF">SAMN04488541_100226</name>
</gene>
<proteinExistence type="predicted"/>
<dbReference type="STRING" id="1003.SAMN04488541_100226"/>
<dbReference type="Gene3D" id="3.60.21.70">
    <property type="entry name" value="PhoD-like phosphatase"/>
    <property type="match status" value="1"/>
</dbReference>
<dbReference type="AlphaFoldDB" id="A0A1I2AVF1"/>
<reference evidence="4" key="1">
    <citation type="submission" date="2016-10" db="EMBL/GenBank/DDBJ databases">
        <authorList>
            <person name="Varghese N."/>
            <person name="Submissions S."/>
        </authorList>
    </citation>
    <scope>NUCLEOTIDE SEQUENCE [LARGE SCALE GENOMIC DNA]</scope>
    <source>
        <strain>GEY</strain>
        <strain evidence="4">DSM 9560</strain>
    </source>
</reference>
<feature type="domain" description="DUF7800" evidence="2">
    <location>
        <begin position="31"/>
        <end position="118"/>
    </location>
</feature>
<evidence type="ECO:0000259" key="1">
    <source>
        <dbReference type="Pfam" id="PF09423"/>
    </source>
</evidence>
<dbReference type="Pfam" id="PF25077">
    <property type="entry name" value="DUF7800"/>
    <property type="match status" value="1"/>
</dbReference>
<evidence type="ECO:0000259" key="2">
    <source>
        <dbReference type="Pfam" id="PF25077"/>
    </source>
</evidence>
<sequence length="450" mass="52295">MKQNYYFKLSILFVFSIFLSNPLIFAQKNLLQSGPMVGYSAMREVLLWVQTSEPATVYFEYWEKSQPQKRNQSESYVTKKVDAFVAKIVIDNLEPSTKYEYELFINGKKAIRNYPLAFQTQELWNWRKEPPDFKFAFGSCAYINEDKYDRPGTPYGGSYEIFTSIYEKKPDFMLWGGDNIYLREVDYDSRSGILHRNTHARSLPELQPLLGSVHHYAIWDDHDFGPNDADRGYAFKDLTTEAFRLFWGNPNYGVGTDGKGICGTFYWADVQFFLLDNRYFRTPNDNHVSKREVLGEQQINWLIDALTYSQATFKFVVIGGQVINPAQVFENYATYPEEREKLLSLIRQSGVKGVFFLSGDRHHTELSMLKENDKVYPLYDLTVSPLTSGTANPRENNTNRVENTLIRERNFATLQVTGERKNRKLTITIFDTKGKELWKKEILAQDLANN</sequence>
<dbReference type="EMBL" id="FONY01000002">
    <property type="protein sequence ID" value="SFE47985.1"/>
    <property type="molecule type" value="Genomic_DNA"/>
</dbReference>
<evidence type="ECO:0000313" key="4">
    <source>
        <dbReference type="Proteomes" id="UP000199513"/>
    </source>
</evidence>
<dbReference type="PANTHER" id="PTHR33987:SF1">
    <property type="entry name" value="CALCINEURIN-LIKE METALLO-PHOSPHOESTERASE SUPERFAMILY PROTEIN"/>
    <property type="match status" value="1"/>
</dbReference>
<feature type="domain" description="PhoD-like phosphatase metallophosphatase" evidence="1">
    <location>
        <begin position="135"/>
        <end position="408"/>
    </location>
</feature>
<dbReference type="OrthoDB" id="9763616at2"/>
<dbReference type="SUPFAM" id="SSF56300">
    <property type="entry name" value="Metallo-dependent phosphatases"/>
    <property type="match status" value="1"/>
</dbReference>
<dbReference type="InterPro" id="IPR056702">
    <property type="entry name" value="DUF7800"/>
</dbReference>
<dbReference type="PANTHER" id="PTHR33987">
    <property type="entry name" value="CALCINEURIN-LIKE METALLO-PHOSPHOESTERASE SUPERFAMILY PROTEIN"/>
    <property type="match status" value="1"/>
</dbReference>
<name>A0A1I2AVF1_9BACT</name>
<dbReference type="RefSeq" id="WP_091538648.1">
    <property type="nucleotide sequence ID" value="NZ_FONY01000002.1"/>
</dbReference>
<evidence type="ECO:0000313" key="3">
    <source>
        <dbReference type="EMBL" id="SFE47985.1"/>
    </source>
</evidence>
<keyword evidence="4" id="KW-1185">Reference proteome</keyword>
<dbReference type="CDD" id="cd07389">
    <property type="entry name" value="MPP_PhoD"/>
    <property type="match status" value="1"/>
</dbReference>
<organism evidence="3 4">
    <name type="scientific">Thermoflexibacter ruber</name>
    <dbReference type="NCBI Taxonomy" id="1003"/>
    <lineage>
        <taxon>Bacteria</taxon>
        <taxon>Pseudomonadati</taxon>
        <taxon>Bacteroidota</taxon>
        <taxon>Cytophagia</taxon>
        <taxon>Cytophagales</taxon>
        <taxon>Thermoflexibacteraceae</taxon>
        <taxon>Thermoflexibacter</taxon>
    </lineage>
</organism>
<dbReference type="Proteomes" id="UP000199513">
    <property type="component" value="Unassembled WGS sequence"/>
</dbReference>
<dbReference type="InterPro" id="IPR018946">
    <property type="entry name" value="PhoD-like_MPP"/>
</dbReference>